<evidence type="ECO:0000313" key="1">
    <source>
        <dbReference type="EMBL" id="CAB4203568.1"/>
    </source>
</evidence>
<reference evidence="1" key="1">
    <citation type="submission" date="2020-05" db="EMBL/GenBank/DDBJ databases">
        <authorList>
            <person name="Chiriac C."/>
            <person name="Salcher M."/>
            <person name="Ghai R."/>
            <person name="Kavagutti S V."/>
        </authorList>
    </citation>
    <scope>NUCLEOTIDE SEQUENCE</scope>
</reference>
<proteinExistence type="predicted"/>
<dbReference type="EMBL" id="LR797331">
    <property type="protein sequence ID" value="CAB4203568.1"/>
    <property type="molecule type" value="Genomic_DNA"/>
</dbReference>
<gene>
    <name evidence="1" type="ORF">UFOVP1382_180</name>
</gene>
<organism evidence="1">
    <name type="scientific">uncultured Caudovirales phage</name>
    <dbReference type="NCBI Taxonomy" id="2100421"/>
    <lineage>
        <taxon>Viruses</taxon>
        <taxon>Duplodnaviria</taxon>
        <taxon>Heunggongvirae</taxon>
        <taxon>Uroviricota</taxon>
        <taxon>Caudoviricetes</taxon>
        <taxon>Peduoviridae</taxon>
        <taxon>Maltschvirus</taxon>
        <taxon>Maltschvirus maltsch</taxon>
    </lineage>
</organism>
<accession>A0A6J5S5B7</accession>
<protein>
    <submittedName>
        <fullName evidence="1">Uncharacterized protein</fullName>
    </submittedName>
</protein>
<sequence>MTQPHLIEAAARRMADAVLAGRRDEAVREVAPLSEAMALGGHTVAGLVDRMERGMSHATWADVYADKQREIRAMVHGEIGAIQEACRFRRFRVLATENAPVDPNRFRDDLVKSFRKLVAAYEAVAVRAAAIECAVPIQQTERSPDDAALTDFLVGFVRSLSESAGRVARDGARLIASGQPDTDLASIARAHDVLADGLEDFAISTAFARRVATFPGERP</sequence>
<name>A0A6J5S5B7_9CAUD</name>